<accession>A0A546XD83</accession>
<protein>
    <submittedName>
        <fullName evidence="1">Rhizobiocin</fullName>
    </submittedName>
</protein>
<evidence type="ECO:0000313" key="2">
    <source>
        <dbReference type="Proteomes" id="UP000315434"/>
    </source>
</evidence>
<dbReference type="EMBL" id="SGNY01000006">
    <property type="protein sequence ID" value="TRA98713.1"/>
    <property type="molecule type" value="Genomic_DNA"/>
</dbReference>
<dbReference type="Proteomes" id="UP000315434">
    <property type="component" value="Unassembled WGS sequence"/>
</dbReference>
<reference evidence="1 2" key="1">
    <citation type="journal article" date="2019" name="Appl. Microbiol. Biotechnol.">
        <title>Differential efficiency of wild type rhizogenic strains for rol gene transformation of plants.</title>
        <authorList>
            <person name="Desmet S."/>
            <person name="De Keyser E."/>
            <person name="Van Vaerenbergh J."/>
            <person name="Baeyen S."/>
            <person name="Van Huylenbroeck J."/>
            <person name="Geelen D."/>
            <person name="Dhooghe E."/>
        </authorList>
    </citation>
    <scope>NUCLEOTIDE SEQUENCE [LARGE SCALE GENOMIC DNA]</scope>
    <source>
        <strain evidence="1 2">GBBC3284</strain>
    </source>
</reference>
<proteinExistence type="predicted"/>
<evidence type="ECO:0000313" key="1">
    <source>
        <dbReference type="EMBL" id="TRA98713.1"/>
    </source>
</evidence>
<dbReference type="InterPro" id="IPR011049">
    <property type="entry name" value="Serralysin-like_metalloprot_C"/>
</dbReference>
<organism evidence="1 2">
    <name type="scientific">Rhizobium rhizogenes</name>
    <name type="common">Agrobacterium rhizogenes</name>
    <dbReference type="NCBI Taxonomy" id="359"/>
    <lineage>
        <taxon>Bacteria</taxon>
        <taxon>Pseudomonadati</taxon>
        <taxon>Pseudomonadota</taxon>
        <taxon>Alphaproteobacteria</taxon>
        <taxon>Hyphomicrobiales</taxon>
        <taxon>Rhizobiaceae</taxon>
        <taxon>Rhizobium/Agrobacterium group</taxon>
        <taxon>Rhizobium</taxon>
    </lineage>
</organism>
<dbReference type="PRINTS" id="PR00313">
    <property type="entry name" value="CABNDNGRPT"/>
</dbReference>
<gene>
    <name evidence="1" type="ORF">EXN68_18415</name>
</gene>
<sequence length="315" mass="32695">MVLTVNFGNGGAASVSSLTKLIDQEVYQLLTVSTTQEKNGVSLETGPLGTISVAGTGSKVDVGYDANANGFTFDVTSEWNSVKNALIKSERPENLKLKDFVHVDVQLGGTGSSNLEVLNTKRGNILTGAGNDTVAVSLLSNENTWVNAFNIDTGAGNDTINVKRGAAFNDASAASPGGIVAGTYVANGGVGVTNGRFTSVKIDAGAGNDEIDLSSVNLASSMIIGGKGMDRMTASSGADTFVFNKGDIGTWLATDTIFGFDASVDKLKLVGTTIDDWAVTSYGVNTLIVNITLERGDESIILSGVRLENNDWFSA</sequence>
<name>A0A546XD83_RHIRH</name>
<comment type="caution">
    <text evidence="1">The sequence shown here is derived from an EMBL/GenBank/DDBJ whole genome shotgun (WGS) entry which is preliminary data.</text>
</comment>
<dbReference type="AlphaFoldDB" id="A0A546XD83"/>
<dbReference type="SUPFAM" id="SSF51120">
    <property type="entry name" value="beta-Roll"/>
    <property type="match status" value="1"/>
</dbReference>
<dbReference type="Gene3D" id="2.150.10.10">
    <property type="entry name" value="Serralysin-like metalloprotease, C-terminal"/>
    <property type="match status" value="1"/>
</dbReference>
<dbReference type="OrthoDB" id="8358588at2"/>
<dbReference type="RefSeq" id="WP_142842244.1">
    <property type="nucleotide sequence ID" value="NZ_JAPZAC010000006.1"/>
</dbReference>